<feature type="domain" description="4Fe-4S ferredoxin-type" evidence="1">
    <location>
        <begin position="14"/>
        <end position="69"/>
    </location>
</feature>
<dbReference type="InterPro" id="IPR017896">
    <property type="entry name" value="4Fe4S_Fe-S-bd"/>
</dbReference>
<evidence type="ECO:0000313" key="2">
    <source>
        <dbReference type="EMBL" id="GAH14766.1"/>
    </source>
</evidence>
<dbReference type="EMBL" id="BART01032790">
    <property type="protein sequence ID" value="GAH14766.1"/>
    <property type="molecule type" value="Genomic_DNA"/>
</dbReference>
<dbReference type="AlphaFoldDB" id="X1D1T3"/>
<name>X1D1T3_9ZZZZ</name>
<accession>X1D1T3</accession>
<comment type="caution">
    <text evidence="2">The sequence shown here is derived from an EMBL/GenBank/DDBJ whole genome shotgun (WGS) entry which is preliminary data.</text>
</comment>
<gene>
    <name evidence="2" type="ORF">S01H4_56564</name>
</gene>
<protein>
    <recommendedName>
        <fullName evidence="1">4Fe-4S ferredoxin-type domain-containing protein</fullName>
    </recommendedName>
</protein>
<evidence type="ECO:0000259" key="1">
    <source>
        <dbReference type="Pfam" id="PF13183"/>
    </source>
</evidence>
<sequence>MDHIYMPGVKFSTRCPSATRYLFDSYGAYGKMRIGLALAEGRLDYSDELLRILYACTLCGACDVGCKRNLDLEIELTLEALRIKAVKDGKGPMPEHKKIAQNILTRHNRF</sequence>
<proteinExistence type="predicted"/>
<feature type="non-terminal residue" evidence="2">
    <location>
        <position position="110"/>
    </location>
</feature>
<reference evidence="2" key="1">
    <citation type="journal article" date="2014" name="Front. Microbiol.">
        <title>High frequency of phylogenetically diverse reductive dehalogenase-homologous genes in deep subseafloor sedimentary metagenomes.</title>
        <authorList>
            <person name="Kawai M."/>
            <person name="Futagami T."/>
            <person name="Toyoda A."/>
            <person name="Takaki Y."/>
            <person name="Nishi S."/>
            <person name="Hori S."/>
            <person name="Arai W."/>
            <person name="Tsubouchi T."/>
            <person name="Morono Y."/>
            <person name="Uchiyama I."/>
            <person name="Ito T."/>
            <person name="Fujiyama A."/>
            <person name="Inagaki F."/>
            <person name="Takami H."/>
        </authorList>
    </citation>
    <scope>NUCLEOTIDE SEQUENCE</scope>
    <source>
        <strain evidence="2">Expedition CK06-06</strain>
    </source>
</reference>
<dbReference type="Pfam" id="PF13183">
    <property type="entry name" value="Fer4_8"/>
    <property type="match status" value="1"/>
</dbReference>
<organism evidence="2">
    <name type="scientific">marine sediment metagenome</name>
    <dbReference type="NCBI Taxonomy" id="412755"/>
    <lineage>
        <taxon>unclassified sequences</taxon>
        <taxon>metagenomes</taxon>
        <taxon>ecological metagenomes</taxon>
    </lineage>
</organism>